<organism evidence="10 11">
    <name type="scientific">Smittium megazygosporum</name>
    <dbReference type="NCBI Taxonomy" id="133381"/>
    <lineage>
        <taxon>Eukaryota</taxon>
        <taxon>Fungi</taxon>
        <taxon>Fungi incertae sedis</taxon>
        <taxon>Zoopagomycota</taxon>
        <taxon>Kickxellomycotina</taxon>
        <taxon>Harpellomycetes</taxon>
        <taxon>Harpellales</taxon>
        <taxon>Legeriomycetaceae</taxon>
        <taxon>Smittium</taxon>
    </lineage>
</organism>
<evidence type="ECO:0000256" key="4">
    <source>
        <dbReference type="ARBA" id="ARBA00023136"/>
    </source>
</evidence>
<evidence type="ECO:0000259" key="8">
    <source>
        <dbReference type="Pfam" id="PF06738"/>
    </source>
</evidence>
<evidence type="ECO:0000256" key="6">
    <source>
        <dbReference type="SAM" id="MobiDB-lite"/>
    </source>
</evidence>
<feature type="transmembrane region" description="Helical" evidence="7">
    <location>
        <begin position="575"/>
        <end position="592"/>
    </location>
</feature>
<proteinExistence type="inferred from homology"/>
<dbReference type="GO" id="GO:0016020">
    <property type="term" value="C:membrane"/>
    <property type="evidence" value="ECO:0007669"/>
    <property type="project" value="UniProtKB-SubCell"/>
</dbReference>
<dbReference type="Pfam" id="PF12821">
    <property type="entry name" value="ThrE_2"/>
    <property type="match status" value="1"/>
</dbReference>
<feature type="region of interest" description="Disordered" evidence="6">
    <location>
        <begin position="1"/>
        <end position="96"/>
    </location>
</feature>
<evidence type="ECO:0000256" key="3">
    <source>
        <dbReference type="ARBA" id="ARBA00022989"/>
    </source>
</evidence>
<feature type="compositionally biased region" description="Polar residues" evidence="6">
    <location>
        <begin position="1"/>
        <end position="30"/>
    </location>
</feature>
<dbReference type="InterPro" id="IPR051361">
    <property type="entry name" value="ThrE/Ser_Exporter"/>
</dbReference>
<feature type="compositionally biased region" description="Low complexity" evidence="6">
    <location>
        <begin position="161"/>
        <end position="173"/>
    </location>
</feature>
<reference evidence="10 11" key="1">
    <citation type="journal article" date="2018" name="MBio">
        <title>Comparative Genomics Reveals the Core Gene Toolbox for the Fungus-Insect Symbiosis.</title>
        <authorList>
            <person name="Wang Y."/>
            <person name="Stata M."/>
            <person name="Wang W."/>
            <person name="Stajich J.E."/>
            <person name="White M.M."/>
            <person name="Moncalvo J.M."/>
        </authorList>
    </citation>
    <scope>NUCLEOTIDE SEQUENCE [LARGE SCALE GENOMIC DNA]</scope>
    <source>
        <strain evidence="10 11">SC-DP-2</strain>
    </source>
</reference>
<keyword evidence="4 7" id="KW-0472">Membrane</keyword>
<evidence type="ECO:0000259" key="9">
    <source>
        <dbReference type="Pfam" id="PF12821"/>
    </source>
</evidence>
<feature type="transmembrane region" description="Helical" evidence="7">
    <location>
        <begin position="599"/>
        <end position="616"/>
    </location>
</feature>
<dbReference type="GO" id="GO:0022857">
    <property type="term" value="F:transmembrane transporter activity"/>
    <property type="evidence" value="ECO:0007669"/>
    <property type="project" value="InterPro"/>
</dbReference>
<comment type="caution">
    <text evidence="10">The sequence shown here is derived from an EMBL/GenBank/DDBJ whole genome shotgun (WGS) entry which is preliminary data.</text>
</comment>
<dbReference type="STRING" id="133381.A0A2T9ZBE4"/>
<evidence type="ECO:0000313" key="10">
    <source>
        <dbReference type="EMBL" id="PVV01908.1"/>
    </source>
</evidence>
<keyword evidence="2 7" id="KW-0812">Transmembrane</keyword>
<dbReference type="EMBL" id="MBFS01000711">
    <property type="protein sequence ID" value="PVV01908.1"/>
    <property type="molecule type" value="Genomic_DNA"/>
</dbReference>
<dbReference type="PANTHER" id="PTHR31082:SF4">
    <property type="entry name" value="PHEROMONE-REGULATED MEMBRANE PROTEIN 10"/>
    <property type="match status" value="1"/>
</dbReference>
<comment type="subcellular location">
    <subcellularLocation>
        <location evidence="1">Membrane</location>
        <topology evidence="1">Multi-pass membrane protein</topology>
    </subcellularLocation>
</comment>
<dbReference type="Proteomes" id="UP000245609">
    <property type="component" value="Unassembled WGS sequence"/>
</dbReference>
<feature type="domain" description="Threonine/Serine exporter ThrE" evidence="9">
    <location>
        <begin position="578"/>
        <end position="703"/>
    </location>
</feature>
<evidence type="ECO:0008006" key="12">
    <source>
        <dbReference type="Google" id="ProtNLM"/>
    </source>
</evidence>
<protein>
    <recommendedName>
        <fullName evidence="12">Threonine/serine exporter-like N-terminal domain-containing protein</fullName>
    </recommendedName>
</protein>
<feature type="transmembrane region" description="Helical" evidence="7">
    <location>
        <begin position="686"/>
        <end position="705"/>
    </location>
</feature>
<feature type="transmembrane region" description="Helical" evidence="7">
    <location>
        <begin position="650"/>
        <end position="674"/>
    </location>
</feature>
<dbReference type="AlphaFoldDB" id="A0A2T9ZBE4"/>
<feature type="transmembrane region" description="Helical" evidence="7">
    <location>
        <begin position="444"/>
        <end position="459"/>
    </location>
</feature>
<feature type="domain" description="Threonine/serine exporter-like N-terminal" evidence="8">
    <location>
        <begin position="313"/>
        <end position="546"/>
    </location>
</feature>
<dbReference type="InterPro" id="IPR024528">
    <property type="entry name" value="ThrE_2"/>
</dbReference>
<feature type="transmembrane region" description="Helical" evidence="7">
    <location>
        <begin position="497"/>
        <end position="518"/>
    </location>
</feature>
<sequence>MNSRESIDLGNSPSQPHAHLPTTSLPQNPHQFAVPQTELPRKMNGFKDGSEPETLNASGFASGSQQRKDEIPKSDSKSKLSLFKFSSHKKESGTSKFERIGGAKLVDHYQKKSKSPIATPTNGRNFAVPGDGKDIEKEFEDMVMPLFMQILSKSRRDSPDHSSNNSVHINSSNSDHHSDEKNATPSREPTNNSHIIEQNKNTFIKRDLNANPNTPNSPQNESEPQYYVNVTNLKEKDSEPYHGVGINAESAFQSGFQSPNNEKVYNTKFDQTLESQNIKDQQELGNNLLPLFNEVYPQKSFEKIHDTIMFRKFLMQIAQCLGSYGCPLYRLEENLDRLSRYSGIDANFAALPGFILVFFTDSEGNHSQTKIVKTNSTYDVQKLELVDALLEDVLNERLSVETGLIKLSFIKSLPMIYPWYYMMFSYCISSMGVCPVAFNGGYKEAGISFLLGMFEYIFYELSKKIPGLQNLVEIISAFMVGFCTSALSKYICFAPVALASLVILLPGMIMTTGFIELLAKSFITGTIKIFYALTIMFVLTFGIQIGQLTFGAITIGGTESPIKLDIDSCVPMSKYWNIIFFPMLVYSCCIFFNMPKKRVPLCLVISVIMYGTFLGVDYLLHIQQISTIASAFVLGASCNVIDRLFGIPPFIFLLTCTLILVPGSVGVRGVSALFSGSSSSELISRMIMSCFSIATGLFLATLVVYPMGKKRSALLSF</sequence>
<feature type="transmembrane region" description="Helical" evidence="7">
    <location>
        <begin position="622"/>
        <end position="641"/>
    </location>
</feature>
<dbReference type="Pfam" id="PF06738">
    <property type="entry name" value="ThrE"/>
    <property type="match status" value="1"/>
</dbReference>
<dbReference type="InterPro" id="IPR010619">
    <property type="entry name" value="ThrE-like_N"/>
</dbReference>
<evidence type="ECO:0000256" key="1">
    <source>
        <dbReference type="ARBA" id="ARBA00004141"/>
    </source>
</evidence>
<evidence type="ECO:0000256" key="2">
    <source>
        <dbReference type="ARBA" id="ARBA00022692"/>
    </source>
</evidence>
<evidence type="ECO:0000256" key="7">
    <source>
        <dbReference type="SAM" id="Phobius"/>
    </source>
</evidence>
<dbReference type="PANTHER" id="PTHR31082">
    <property type="entry name" value="PHEROMONE-REGULATED MEMBRANE PROTEIN 10"/>
    <property type="match status" value="1"/>
</dbReference>
<evidence type="ECO:0000256" key="5">
    <source>
        <dbReference type="ARBA" id="ARBA00034125"/>
    </source>
</evidence>
<comment type="similarity">
    <text evidence="5">Belongs to the ThrE exporter (TC 2.A.79) family.</text>
</comment>
<feature type="region of interest" description="Disordered" evidence="6">
    <location>
        <begin position="153"/>
        <end position="195"/>
    </location>
</feature>
<feature type="compositionally biased region" description="Basic and acidic residues" evidence="6">
    <location>
        <begin position="66"/>
        <end position="78"/>
    </location>
</feature>
<keyword evidence="3 7" id="KW-1133">Transmembrane helix</keyword>
<evidence type="ECO:0000313" key="11">
    <source>
        <dbReference type="Proteomes" id="UP000245609"/>
    </source>
</evidence>
<feature type="transmembrane region" description="Helical" evidence="7">
    <location>
        <begin position="419"/>
        <end position="438"/>
    </location>
</feature>
<feature type="region of interest" description="Disordered" evidence="6">
    <location>
        <begin position="108"/>
        <end position="127"/>
    </location>
</feature>
<feature type="compositionally biased region" description="Polar residues" evidence="6">
    <location>
        <begin position="183"/>
        <end position="195"/>
    </location>
</feature>
<gene>
    <name evidence="10" type="ORF">BB560_003655</name>
</gene>
<keyword evidence="11" id="KW-1185">Reference proteome</keyword>
<accession>A0A2T9ZBE4</accession>
<name>A0A2T9ZBE4_9FUNG</name>
<dbReference type="OrthoDB" id="413008at2759"/>
<feature type="compositionally biased region" description="Polar residues" evidence="6">
    <location>
        <begin position="53"/>
        <end position="65"/>
    </location>
</feature>
<feature type="transmembrane region" description="Helical" evidence="7">
    <location>
        <begin position="530"/>
        <end position="555"/>
    </location>
</feature>